<organism evidence="1 2">
    <name type="scientific">Cylicocyclus nassatus</name>
    <name type="common">Nematode worm</name>
    <dbReference type="NCBI Taxonomy" id="53992"/>
    <lineage>
        <taxon>Eukaryota</taxon>
        <taxon>Metazoa</taxon>
        <taxon>Ecdysozoa</taxon>
        <taxon>Nematoda</taxon>
        <taxon>Chromadorea</taxon>
        <taxon>Rhabditida</taxon>
        <taxon>Rhabditina</taxon>
        <taxon>Rhabditomorpha</taxon>
        <taxon>Strongyloidea</taxon>
        <taxon>Strongylidae</taxon>
        <taxon>Cylicocyclus</taxon>
    </lineage>
</organism>
<proteinExistence type="predicted"/>
<accession>A0AA36HDV9</accession>
<dbReference type="AlphaFoldDB" id="A0AA36HDV9"/>
<reference evidence="1" key="1">
    <citation type="submission" date="2023-07" db="EMBL/GenBank/DDBJ databases">
        <authorList>
            <consortium name="CYATHOMIX"/>
        </authorList>
    </citation>
    <scope>NUCLEOTIDE SEQUENCE</scope>
    <source>
        <strain evidence="1">N/A</strain>
    </source>
</reference>
<keyword evidence="2" id="KW-1185">Reference proteome</keyword>
<protein>
    <submittedName>
        <fullName evidence="1">Uncharacterized protein</fullName>
    </submittedName>
</protein>
<gene>
    <name evidence="1" type="ORF">CYNAS_LOCUS20443</name>
</gene>
<evidence type="ECO:0000313" key="1">
    <source>
        <dbReference type="EMBL" id="CAJ0608460.1"/>
    </source>
</evidence>
<comment type="caution">
    <text evidence="1">The sequence shown here is derived from an EMBL/GenBank/DDBJ whole genome shotgun (WGS) entry which is preliminary data.</text>
</comment>
<dbReference type="Proteomes" id="UP001176961">
    <property type="component" value="Unassembled WGS sequence"/>
</dbReference>
<name>A0AA36HDV9_CYLNA</name>
<evidence type="ECO:0000313" key="2">
    <source>
        <dbReference type="Proteomes" id="UP001176961"/>
    </source>
</evidence>
<sequence length="71" mass="8335">MIYIYANSVYLTIRPKNSQSPFILEFKSHDLALGVFMNKELNKTCESEQFCFSQSIMIETFWMDNSFTSAF</sequence>
<dbReference type="EMBL" id="CATQJL010000316">
    <property type="protein sequence ID" value="CAJ0608460.1"/>
    <property type="molecule type" value="Genomic_DNA"/>
</dbReference>